<dbReference type="Gene3D" id="3.40.50.2300">
    <property type="match status" value="2"/>
</dbReference>
<organism evidence="6 7">
    <name type="scientific">Eiseniibacteriota bacterium</name>
    <dbReference type="NCBI Taxonomy" id="2212470"/>
    <lineage>
        <taxon>Bacteria</taxon>
        <taxon>Candidatus Eiseniibacteriota</taxon>
    </lineage>
</organism>
<name>A0A538TM41_UNCEI</name>
<dbReference type="AlphaFoldDB" id="A0A538TM41"/>
<evidence type="ECO:0000256" key="3">
    <source>
        <dbReference type="ARBA" id="ARBA00022729"/>
    </source>
</evidence>
<dbReference type="SUPFAM" id="SSF53822">
    <property type="entry name" value="Periplasmic binding protein-like I"/>
    <property type="match status" value="1"/>
</dbReference>
<dbReference type="Pfam" id="PF13458">
    <property type="entry name" value="Peripla_BP_6"/>
    <property type="match status" value="1"/>
</dbReference>
<evidence type="ECO:0000256" key="2">
    <source>
        <dbReference type="ARBA" id="ARBA00022448"/>
    </source>
</evidence>
<keyword evidence="4" id="KW-0029">Amino-acid transport</keyword>
<dbReference type="PANTHER" id="PTHR47151:SF2">
    <property type="entry name" value="AMINO ACID BINDING PROTEIN"/>
    <property type="match status" value="1"/>
</dbReference>
<comment type="caution">
    <text evidence="6">The sequence shown here is derived from an EMBL/GenBank/DDBJ whole genome shotgun (WGS) entry which is preliminary data.</text>
</comment>
<evidence type="ECO:0000256" key="4">
    <source>
        <dbReference type="ARBA" id="ARBA00022970"/>
    </source>
</evidence>
<dbReference type="EMBL" id="VBOZ01000017">
    <property type="protein sequence ID" value="TMQ64690.1"/>
    <property type="molecule type" value="Genomic_DNA"/>
</dbReference>
<dbReference type="InterPro" id="IPR000709">
    <property type="entry name" value="Leu_Ile_Val-bd"/>
</dbReference>
<evidence type="ECO:0000313" key="6">
    <source>
        <dbReference type="EMBL" id="TMQ64690.1"/>
    </source>
</evidence>
<evidence type="ECO:0000256" key="1">
    <source>
        <dbReference type="ARBA" id="ARBA00010062"/>
    </source>
</evidence>
<dbReference type="PANTHER" id="PTHR47151">
    <property type="entry name" value="LEU/ILE/VAL-BINDING ABC TRANSPORTER SUBUNIT"/>
    <property type="match status" value="1"/>
</dbReference>
<feature type="domain" description="Leucine-binding protein" evidence="5">
    <location>
        <begin position="43"/>
        <end position="386"/>
    </location>
</feature>
<gene>
    <name evidence="6" type="ORF">E6K79_06530</name>
</gene>
<accession>A0A538TM41</accession>
<proteinExistence type="inferred from homology"/>
<dbReference type="PRINTS" id="PR00337">
    <property type="entry name" value="LEUILEVALBP"/>
</dbReference>
<dbReference type="InterPro" id="IPR028082">
    <property type="entry name" value="Peripla_BP_I"/>
</dbReference>
<reference evidence="6 7" key="1">
    <citation type="journal article" date="2019" name="Nat. Microbiol.">
        <title>Mediterranean grassland soil C-N compound turnover is dependent on rainfall and depth, and is mediated by genomically divergent microorganisms.</title>
        <authorList>
            <person name="Diamond S."/>
            <person name="Andeer P.F."/>
            <person name="Li Z."/>
            <person name="Crits-Christoph A."/>
            <person name="Burstein D."/>
            <person name="Anantharaman K."/>
            <person name="Lane K.R."/>
            <person name="Thomas B.C."/>
            <person name="Pan C."/>
            <person name="Northen T.R."/>
            <person name="Banfield J.F."/>
        </authorList>
    </citation>
    <scope>NUCLEOTIDE SEQUENCE [LARGE SCALE GENOMIC DNA]</scope>
    <source>
        <strain evidence="6">WS_9</strain>
    </source>
</reference>
<keyword evidence="2" id="KW-0813">Transport</keyword>
<comment type="similarity">
    <text evidence="1">Belongs to the leucine-binding protein family.</text>
</comment>
<dbReference type="GO" id="GO:0006865">
    <property type="term" value="P:amino acid transport"/>
    <property type="evidence" value="ECO:0007669"/>
    <property type="project" value="UniProtKB-KW"/>
</dbReference>
<evidence type="ECO:0000313" key="7">
    <source>
        <dbReference type="Proteomes" id="UP000317691"/>
    </source>
</evidence>
<dbReference type="CDD" id="cd06347">
    <property type="entry name" value="PBP1_ABC_LivK_ligand_binding-like"/>
    <property type="match status" value="1"/>
</dbReference>
<keyword evidence="3" id="KW-0732">Signal</keyword>
<dbReference type="Proteomes" id="UP000317691">
    <property type="component" value="Unassembled WGS sequence"/>
</dbReference>
<sequence>MDCKHLRHGGSKMIRLRTSLRPAVVLALAAATVLGCAKRENEIVIGEYGSLTGSTATFGVSTKNGIELYVDNVNAAGGVGGAKLHVIVEDDQSKPEEAATAVNKLVDQDGVVAVLGEVASSRSMAAAPICQQAGVPMITPSSTNPKVTELGDYIFRVCFIDPFQGQMIAKFAKSTRGLTKAAVFRDNKNDYSVGLANYFSEAFHAMGGAIVADEAYSEGDQDFRAQLTVIKAKHPQFIMVPGYYTEVGLIARQARELGITVPLLGGDGWVSDRLLEIAQDALNGSYFVNHYWVEDPNPAIQKFVTEYRARYNATPDGLAALGYDAAGVLTSALERLRQEDPAGFKALCGPRSDKQKPARAKLRDMIASTKDFPGVTGRISLDASRNAVKPAVFLGIENRAYKYVAAVEP</sequence>
<protein>
    <submittedName>
        <fullName evidence="6">ABC transporter substrate-binding protein</fullName>
    </submittedName>
</protein>
<dbReference type="InterPro" id="IPR028081">
    <property type="entry name" value="Leu-bd"/>
</dbReference>
<evidence type="ECO:0000259" key="5">
    <source>
        <dbReference type="Pfam" id="PF13458"/>
    </source>
</evidence>